<keyword evidence="3" id="KW-0645">Protease</keyword>
<dbReference type="Proteomes" id="UP000483362">
    <property type="component" value="Unassembled WGS sequence"/>
</dbReference>
<dbReference type="SUPFAM" id="SSF55486">
    <property type="entry name" value="Metalloproteases ('zincins'), catalytic domain"/>
    <property type="match status" value="1"/>
</dbReference>
<dbReference type="InterPro" id="IPR000718">
    <property type="entry name" value="Peptidase_M13"/>
</dbReference>
<protein>
    <submittedName>
        <fullName evidence="11">M13 family metallopeptidase</fullName>
    </submittedName>
</protein>
<keyword evidence="6" id="KW-0862">Zinc</keyword>
<dbReference type="Pfam" id="PF05649">
    <property type="entry name" value="Peptidase_M13_N"/>
    <property type="match status" value="1"/>
</dbReference>
<dbReference type="Gene3D" id="1.10.1380.10">
    <property type="entry name" value="Neutral endopeptidase , domain2"/>
    <property type="match status" value="1"/>
</dbReference>
<reference evidence="11 12" key="1">
    <citation type="submission" date="2019-08" db="EMBL/GenBank/DDBJ databases">
        <title>In-depth cultivation of the pig gut microbiome towards novel bacterial diversity and tailored functional studies.</title>
        <authorList>
            <person name="Wylensek D."/>
            <person name="Hitch T.C.A."/>
            <person name="Clavel T."/>
        </authorList>
    </citation>
    <scope>NUCLEOTIDE SEQUENCE [LARGE SCALE GENOMIC DNA]</scope>
    <source>
        <strain evidence="11 12">Oil-RF-744-WCA-WT-10</strain>
    </source>
</reference>
<accession>A0A6L5XDS0</accession>
<dbReference type="GO" id="GO:0005886">
    <property type="term" value="C:plasma membrane"/>
    <property type="evidence" value="ECO:0007669"/>
    <property type="project" value="TreeGrafter"/>
</dbReference>
<gene>
    <name evidence="11" type="ORF">FYJ29_08835</name>
</gene>
<evidence type="ECO:0000313" key="11">
    <source>
        <dbReference type="EMBL" id="MSS17857.1"/>
    </source>
</evidence>
<dbReference type="GO" id="GO:0046872">
    <property type="term" value="F:metal ion binding"/>
    <property type="evidence" value="ECO:0007669"/>
    <property type="project" value="UniProtKB-KW"/>
</dbReference>
<feature type="domain" description="Peptidase M13 C-terminal" evidence="9">
    <location>
        <begin position="470"/>
        <end position="671"/>
    </location>
</feature>
<evidence type="ECO:0000256" key="4">
    <source>
        <dbReference type="ARBA" id="ARBA00022723"/>
    </source>
</evidence>
<evidence type="ECO:0000259" key="9">
    <source>
        <dbReference type="Pfam" id="PF01431"/>
    </source>
</evidence>
<name>A0A6L5XDS0_9BACT</name>
<comment type="caution">
    <text evidence="11">The sequence shown here is derived from an EMBL/GenBank/DDBJ whole genome shotgun (WGS) entry which is preliminary data.</text>
</comment>
<feature type="domain" description="Peptidase M13 N-terminal" evidence="10">
    <location>
        <begin position="39"/>
        <end position="417"/>
    </location>
</feature>
<comment type="similarity">
    <text evidence="2">Belongs to the peptidase M13 family.</text>
</comment>
<dbReference type="PANTHER" id="PTHR11733:SF167">
    <property type="entry name" value="FI17812P1-RELATED"/>
    <property type="match status" value="1"/>
</dbReference>
<feature type="chain" id="PRO_5026909497" evidence="8">
    <location>
        <begin position="22"/>
        <end position="674"/>
    </location>
</feature>
<keyword evidence="4" id="KW-0479">Metal-binding</keyword>
<feature type="signal peptide" evidence="8">
    <location>
        <begin position="1"/>
        <end position="21"/>
    </location>
</feature>
<keyword evidence="8" id="KW-0732">Signal</keyword>
<evidence type="ECO:0000256" key="5">
    <source>
        <dbReference type="ARBA" id="ARBA00022801"/>
    </source>
</evidence>
<keyword evidence="12" id="KW-1185">Reference proteome</keyword>
<keyword evidence="7" id="KW-0482">Metalloprotease</keyword>
<sequence length="674" mass="75609">MKKTTKLFLSLALLSTMTMTAGSLAKGVDPANLDTSTKPGEDFYQYACGGWMKANPLDPQYSRFGTFDQLAENNREQLKNLILGLSKAPLAQGTNAKKVADIFNLGMDSVRLNKEGNMPVAQDLGKIKKAKRGDYATLLAWLQNGLAAPFFQSGVMADFKDSNLNRFYIFGGGMNLGDRDYYLENDANTKNVRQAYVAYIQKVLQLSGYKGGAAKKAAKNVLDIETQLAQVALTREQSRNYDLLYNIYTIDRLKKDFANVDWDAYFKALGVNGVKEVCVTEPASMSKVNELLGSLSEEKVRDYLAFCYIDAAAPYLSDDFVQANFDVYSKALQGKKVQQPRWKRALGVPNNLLGDAVGQLYVEKYFPEESKKKMAKLVDNLRIALGEHIAHLTWMSPATKVNALVKLNSYTVKIGYPDKWRDYSKATVDASQSYWTNVMALKQFEAQHQLSQFGKPVDKERWQMTPQTVNAYYEPSTNEICFPAGILQKPYFDPNADDASNYGAIGVVIGHEMTHGFDDQGRHFDQNGNMIDWWTKQDAEAFDALAKKLGQQYSAEIVADTVHANGTFTMGENIGDQGGLRVAYSAFKKTDEGESNTKIDGFTPDQRFFLSYANVWANNITKEEILRRTKVDPHSLGKNRVNVALRNLDAFFKAFNIKAGDKMWRAPEDRVIIW</sequence>
<dbReference type="CDD" id="cd08662">
    <property type="entry name" value="M13"/>
    <property type="match status" value="1"/>
</dbReference>
<evidence type="ECO:0000256" key="8">
    <source>
        <dbReference type="SAM" id="SignalP"/>
    </source>
</evidence>
<organism evidence="11 12">
    <name type="scientific">Sodaliphilus pleomorphus</name>
    <dbReference type="NCBI Taxonomy" id="2606626"/>
    <lineage>
        <taxon>Bacteria</taxon>
        <taxon>Pseudomonadati</taxon>
        <taxon>Bacteroidota</taxon>
        <taxon>Bacteroidia</taxon>
        <taxon>Bacteroidales</taxon>
        <taxon>Muribaculaceae</taxon>
        <taxon>Sodaliphilus</taxon>
    </lineage>
</organism>
<evidence type="ECO:0000313" key="12">
    <source>
        <dbReference type="Proteomes" id="UP000483362"/>
    </source>
</evidence>
<dbReference type="EMBL" id="VULT01000013">
    <property type="protein sequence ID" value="MSS17857.1"/>
    <property type="molecule type" value="Genomic_DNA"/>
</dbReference>
<dbReference type="Gene3D" id="3.40.390.10">
    <property type="entry name" value="Collagenase (Catalytic Domain)"/>
    <property type="match status" value="1"/>
</dbReference>
<proteinExistence type="inferred from homology"/>
<evidence type="ECO:0000256" key="6">
    <source>
        <dbReference type="ARBA" id="ARBA00022833"/>
    </source>
</evidence>
<evidence type="ECO:0000256" key="3">
    <source>
        <dbReference type="ARBA" id="ARBA00022670"/>
    </source>
</evidence>
<dbReference type="InterPro" id="IPR018497">
    <property type="entry name" value="Peptidase_M13_C"/>
</dbReference>
<dbReference type="InterPro" id="IPR024079">
    <property type="entry name" value="MetalloPept_cat_dom_sf"/>
</dbReference>
<dbReference type="PROSITE" id="PS51885">
    <property type="entry name" value="NEPRILYSIN"/>
    <property type="match status" value="1"/>
</dbReference>
<keyword evidence="5" id="KW-0378">Hydrolase</keyword>
<dbReference type="PANTHER" id="PTHR11733">
    <property type="entry name" value="ZINC METALLOPROTEASE FAMILY M13 NEPRILYSIN-RELATED"/>
    <property type="match status" value="1"/>
</dbReference>
<dbReference type="GO" id="GO:0016485">
    <property type="term" value="P:protein processing"/>
    <property type="evidence" value="ECO:0007669"/>
    <property type="project" value="TreeGrafter"/>
</dbReference>
<dbReference type="InterPro" id="IPR042089">
    <property type="entry name" value="Peptidase_M13_dom_2"/>
</dbReference>
<evidence type="ECO:0000256" key="2">
    <source>
        <dbReference type="ARBA" id="ARBA00007357"/>
    </source>
</evidence>
<evidence type="ECO:0000256" key="7">
    <source>
        <dbReference type="ARBA" id="ARBA00023049"/>
    </source>
</evidence>
<dbReference type="InterPro" id="IPR008753">
    <property type="entry name" value="Peptidase_M13_N"/>
</dbReference>
<evidence type="ECO:0000259" key="10">
    <source>
        <dbReference type="Pfam" id="PF05649"/>
    </source>
</evidence>
<dbReference type="GO" id="GO:0004222">
    <property type="term" value="F:metalloendopeptidase activity"/>
    <property type="evidence" value="ECO:0007669"/>
    <property type="project" value="InterPro"/>
</dbReference>
<comment type="cofactor">
    <cofactor evidence="1">
        <name>Zn(2+)</name>
        <dbReference type="ChEBI" id="CHEBI:29105"/>
    </cofactor>
</comment>
<evidence type="ECO:0000256" key="1">
    <source>
        <dbReference type="ARBA" id="ARBA00001947"/>
    </source>
</evidence>
<dbReference type="PRINTS" id="PR00786">
    <property type="entry name" value="NEPRILYSIN"/>
</dbReference>
<dbReference type="AlphaFoldDB" id="A0A6L5XDS0"/>
<dbReference type="Pfam" id="PF01431">
    <property type="entry name" value="Peptidase_M13"/>
    <property type="match status" value="1"/>
</dbReference>